<evidence type="ECO:0000256" key="4">
    <source>
        <dbReference type="HAMAP-Rule" id="MF_00063"/>
    </source>
</evidence>
<dbReference type="InterPro" id="IPR002500">
    <property type="entry name" value="PAPS_reduct_dom"/>
</dbReference>
<dbReference type="GO" id="GO:0005737">
    <property type="term" value="C:cytoplasm"/>
    <property type="evidence" value="ECO:0007669"/>
    <property type="project" value="UniProtKB-SubCell"/>
</dbReference>
<keyword evidence="4" id="KW-0411">Iron-sulfur</keyword>
<organism evidence="6 7">
    <name type="scientific">Williamsia limnetica</name>
    <dbReference type="NCBI Taxonomy" id="882452"/>
    <lineage>
        <taxon>Bacteria</taxon>
        <taxon>Bacillati</taxon>
        <taxon>Actinomycetota</taxon>
        <taxon>Actinomycetes</taxon>
        <taxon>Mycobacteriales</taxon>
        <taxon>Nocardiaceae</taxon>
        <taxon>Williamsia</taxon>
    </lineage>
</organism>
<feature type="active site" description="Nucleophile; cysteine thiosulfonate intermediate" evidence="4">
    <location>
        <position position="238"/>
    </location>
</feature>
<dbReference type="Pfam" id="PF01507">
    <property type="entry name" value="PAPS_reduct"/>
    <property type="match status" value="1"/>
</dbReference>
<comment type="caution">
    <text evidence="6">The sequence shown here is derived from an EMBL/GenBank/DDBJ whole genome shotgun (WGS) entry which is preliminary data.</text>
</comment>
<dbReference type="InterPro" id="IPR014729">
    <property type="entry name" value="Rossmann-like_a/b/a_fold"/>
</dbReference>
<dbReference type="EMBL" id="QJSP01000010">
    <property type="protein sequence ID" value="PYE15483.1"/>
    <property type="molecule type" value="Genomic_DNA"/>
</dbReference>
<dbReference type="GO" id="GO:0043866">
    <property type="term" value="F:adenylyl-sulfate reductase (thioredoxin) activity"/>
    <property type="evidence" value="ECO:0007669"/>
    <property type="project" value="UniProtKB-EC"/>
</dbReference>
<proteinExistence type="inferred from homology"/>
<reference evidence="6 7" key="1">
    <citation type="submission" date="2018-06" db="EMBL/GenBank/DDBJ databases">
        <title>Genomic Encyclopedia of Type Strains, Phase IV (KMG-IV): sequencing the most valuable type-strain genomes for metagenomic binning, comparative biology and taxonomic classification.</title>
        <authorList>
            <person name="Goeker M."/>
        </authorList>
    </citation>
    <scope>NUCLEOTIDE SEQUENCE [LARGE SCALE GENOMIC DNA]</scope>
    <source>
        <strain evidence="6 7">DSM 45521</strain>
    </source>
</reference>
<dbReference type="NCBIfam" id="TIGR00434">
    <property type="entry name" value="cysH"/>
    <property type="match status" value="1"/>
</dbReference>
<name>A0A318RM60_WILLI</name>
<keyword evidence="7" id="KW-1185">Reference proteome</keyword>
<evidence type="ECO:0000313" key="6">
    <source>
        <dbReference type="EMBL" id="PYE15483.1"/>
    </source>
</evidence>
<feature type="binding site" evidence="4">
    <location>
        <position position="130"/>
    </location>
    <ligand>
        <name>[4Fe-4S] cluster</name>
        <dbReference type="ChEBI" id="CHEBI:49883"/>
    </ligand>
</feature>
<dbReference type="PIRSF" id="PIRSF000857">
    <property type="entry name" value="PAPS_reductase"/>
    <property type="match status" value="1"/>
</dbReference>
<dbReference type="GO" id="GO:0051539">
    <property type="term" value="F:4 iron, 4 sulfur cluster binding"/>
    <property type="evidence" value="ECO:0007669"/>
    <property type="project" value="UniProtKB-UniRule"/>
</dbReference>
<comment type="subcellular location">
    <subcellularLocation>
        <location evidence="4">Cytoplasm</location>
    </subcellularLocation>
</comment>
<comment type="cofactor">
    <cofactor evidence="4">
        <name>[4Fe-4S] cluster</name>
        <dbReference type="ChEBI" id="CHEBI:49883"/>
    </cofactor>
    <text evidence="4">Binds 1 [4Fe-4S] cluster per subunit.</text>
</comment>
<dbReference type="PANTHER" id="PTHR46509:SF1">
    <property type="entry name" value="PHOSPHOADENOSINE PHOSPHOSULFATE REDUCTASE"/>
    <property type="match status" value="1"/>
</dbReference>
<dbReference type="AlphaFoldDB" id="A0A318RM60"/>
<feature type="binding site" evidence="4">
    <location>
        <position position="215"/>
    </location>
    <ligand>
        <name>[4Fe-4S] cluster</name>
        <dbReference type="ChEBI" id="CHEBI:49883"/>
    </ligand>
</feature>
<feature type="binding site" evidence="4">
    <location>
        <position position="212"/>
    </location>
    <ligand>
        <name>[4Fe-4S] cluster</name>
        <dbReference type="ChEBI" id="CHEBI:49883"/>
    </ligand>
</feature>
<comment type="function">
    <text evidence="4">Catalyzes the formation of sulfite from adenosine 5'-phosphosulfate (APS) using thioredoxin as an electron donor.</text>
</comment>
<dbReference type="CDD" id="cd23945">
    <property type="entry name" value="PAPS_reductase"/>
    <property type="match status" value="1"/>
</dbReference>
<comment type="catalytic activity">
    <reaction evidence="4">
        <text>[thioredoxin]-disulfide + sulfite + AMP + 2 H(+) = adenosine 5'-phosphosulfate + [thioredoxin]-dithiol</text>
        <dbReference type="Rhea" id="RHEA:21976"/>
        <dbReference type="Rhea" id="RHEA-COMP:10698"/>
        <dbReference type="Rhea" id="RHEA-COMP:10700"/>
        <dbReference type="ChEBI" id="CHEBI:15378"/>
        <dbReference type="ChEBI" id="CHEBI:17359"/>
        <dbReference type="ChEBI" id="CHEBI:29950"/>
        <dbReference type="ChEBI" id="CHEBI:50058"/>
        <dbReference type="ChEBI" id="CHEBI:58243"/>
        <dbReference type="ChEBI" id="CHEBI:456215"/>
        <dbReference type="EC" id="1.8.4.10"/>
    </reaction>
</comment>
<comment type="similarity">
    <text evidence="1 4">Belongs to the PAPS reductase family. CysH subfamily.</text>
</comment>
<keyword evidence="4" id="KW-0408">Iron</keyword>
<feature type="binding site" evidence="4">
    <location>
        <position position="129"/>
    </location>
    <ligand>
        <name>[4Fe-4S] cluster</name>
        <dbReference type="ChEBI" id="CHEBI:49883"/>
    </ligand>
</feature>
<feature type="domain" description="Phosphoadenosine phosphosulphate reductase" evidence="5">
    <location>
        <begin position="45"/>
        <end position="217"/>
    </location>
</feature>
<dbReference type="InterPro" id="IPR004511">
    <property type="entry name" value="PAPS/APS_Rdtase"/>
</dbReference>
<dbReference type="NCBIfam" id="NF002537">
    <property type="entry name" value="PRK02090.1"/>
    <property type="match status" value="1"/>
</dbReference>
<dbReference type="Proteomes" id="UP000247591">
    <property type="component" value="Unassembled WGS sequence"/>
</dbReference>
<accession>A0A318RM60</accession>
<keyword evidence="4" id="KW-0963">Cytoplasm</keyword>
<dbReference type="PANTHER" id="PTHR46509">
    <property type="entry name" value="PHOSPHOADENOSINE PHOSPHOSULFATE REDUCTASE"/>
    <property type="match status" value="1"/>
</dbReference>
<dbReference type="GO" id="GO:0019379">
    <property type="term" value="P:sulfate assimilation, phosphoadenylyl sulfate reduction by phosphoadenylyl-sulfate reductase (thioredoxin)"/>
    <property type="evidence" value="ECO:0007669"/>
    <property type="project" value="UniProtKB-UniRule"/>
</dbReference>
<protein>
    <recommendedName>
        <fullName evidence="4">Adenosine 5'-phosphosulfate reductase</fullName>
        <shortName evidence="4">APS reductase</shortName>
        <ecNumber evidence="4">1.8.4.10</ecNumber>
    </recommendedName>
    <alternativeName>
        <fullName evidence="4">5'-adenylylsulfate reductase</fullName>
    </alternativeName>
    <alternativeName>
        <fullName evidence="4">Thioredoxin-dependent 5'-adenylylsulfate reductase</fullName>
    </alternativeName>
</protein>
<dbReference type="GO" id="GO:0070814">
    <property type="term" value="P:hydrogen sulfide biosynthetic process"/>
    <property type="evidence" value="ECO:0007669"/>
    <property type="project" value="UniProtKB-UniRule"/>
</dbReference>
<gene>
    <name evidence="4" type="primary">cysH</name>
    <name evidence="6" type="ORF">DFR67_110147</name>
</gene>
<dbReference type="RefSeq" id="WP_110470818.1">
    <property type="nucleotide sequence ID" value="NZ_QJSP01000010.1"/>
</dbReference>
<dbReference type="EC" id="1.8.4.10" evidence="4"/>
<dbReference type="Gene3D" id="3.40.50.620">
    <property type="entry name" value="HUPs"/>
    <property type="match status" value="1"/>
</dbReference>
<evidence type="ECO:0000256" key="1">
    <source>
        <dbReference type="ARBA" id="ARBA00009732"/>
    </source>
</evidence>
<sequence>MSTAIRDEAKLRDLAEQGAALLGPDASAQDLLRWTADTFGSDFIVASNMQDAVLVDVAAAAIDSEQLGGNKLKVLFLDTGYHFAETLGTRDAVEHVYGVEIVNAKAEQSVAQQDATVGRNLFATNPGECCRLRKVVPLKRELSGYQAWVSGIRRVESPTRANAPLISFDDAFGLVKINPLAAWSDEQFQEYIDANGVLVNPLVDEGYPSIGCAPCTSKPVEGADPRSGRWAGLAKTECGLHAS</sequence>
<evidence type="ECO:0000256" key="3">
    <source>
        <dbReference type="ARBA" id="ARBA00024327"/>
    </source>
</evidence>
<comment type="pathway">
    <text evidence="3 4">Sulfur metabolism; hydrogen sulfide biosynthesis; sulfite from sulfate.</text>
</comment>
<dbReference type="GO" id="GO:0004604">
    <property type="term" value="F:phosphoadenylyl-sulfate reductase (thioredoxin) activity"/>
    <property type="evidence" value="ECO:0007669"/>
    <property type="project" value="UniProtKB-UniRule"/>
</dbReference>
<keyword evidence="2 4" id="KW-0560">Oxidoreductase</keyword>
<evidence type="ECO:0000313" key="7">
    <source>
        <dbReference type="Proteomes" id="UP000247591"/>
    </source>
</evidence>
<dbReference type="HAMAP" id="MF_00063">
    <property type="entry name" value="CysH"/>
    <property type="match status" value="1"/>
</dbReference>
<dbReference type="SUPFAM" id="SSF52402">
    <property type="entry name" value="Adenine nucleotide alpha hydrolases-like"/>
    <property type="match status" value="1"/>
</dbReference>
<evidence type="ECO:0000259" key="5">
    <source>
        <dbReference type="Pfam" id="PF01507"/>
    </source>
</evidence>
<dbReference type="OrthoDB" id="9794018at2"/>
<keyword evidence="4" id="KW-0479">Metal-binding</keyword>
<dbReference type="GO" id="GO:0046872">
    <property type="term" value="F:metal ion binding"/>
    <property type="evidence" value="ECO:0007669"/>
    <property type="project" value="UniProtKB-KW"/>
</dbReference>
<evidence type="ECO:0000256" key="2">
    <source>
        <dbReference type="ARBA" id="ARBA00023002"/>
    </source>
</evidence>